<evidence type="ECO:0000256" key="8">
    <source>
        <dbReference type="ARBA" id="ARBA00022839"/>
    </source>
</evidence>
<keyword evidence="8" id="KW-0269">Exonuclease</keyword>
<dbReference type="InterPro" id="IPR046938">
    <property type="entry name" value="DNA_clamp_sf"/>
</dbReference>
<dbReference type="PIRSF" id="PIRSF009303">
    <property type="entry name" value="Cell_cycle_RAD9"/>
    <property type="match status" value="1"/>
</dbReference>
<keyword evidence="4" id="KW-0597">Phosphoprotein</keyword>
<dbReference type="OMA" id="APECILR"/>
<evidence type="ECO:0000256" key="9">
    <source>
        <dbReference type="ARBA" id="ARBA00023242"/>
    </source>
</evidence>
<comment type="subcellular location">
    <subcellularLocation>
        <location evidence="2">Nucleus</location>
    </subcellularLocation>
</comment>
<dbReference type="PANTHER" id="PTHR15237">
    <property type="entry name" value="DNA REPAIR PROTEIN RAD9"/>
    <property type="match status" value="1"/>
</dbReference>
<dbReference type="GO" id="GO:0006281">
    <property type="term" value="P:DNA repair"/>
    <property type="evidence" value="ECO:0007669"/>
    <property type="project" value="UniProtKB-UniRule"/>
</dbReference>
<dbReference type="PANTHER" id="PTHR15237:SF2">
    <property type="entry name" value="CELL CYCLE CHECKPOINT CONTROL PROTEIN RAD9B"/>
    <property type="match status" value="1"/>
</dbReference>
<keyword evidence="14" id="KW-1185">Reference proteome</keyword>
<reference evidence="13" key="2">
    <citation type="submission" date="2025-09" db="UniProtKB">
        <authorList>
            <consortium name="Ensembl"/>
        </authorList>
    </citation>
    <scope>IDENTIFICATION</scope>
</reference>
<evidence type="ECO:0000256" key="11">
    <source>
        <dbReference type="PIRNR" id="PIRNR009303"/>
    </source>
</evidence>
<evidence type="ECO:0000256" key="2">
    <source>
        <dbReference type="ARBA" id="ARBA00004123"/>
    </source>
</evidence>
<protein>
    <recommendedName>
        <fullName evidence="11">Cell cycle checkpoint control protein</fullName>
    </recommendedName>
</protein>
<evidence type="ECO:0000313" key="14">
    <source>
        <dbReference type="Proteomes" id="UP000694385"/>
    </source>
</evidence>
<keyword evidence="7" id="KW-0378">Hydrolase</keyword>
<dbReference type="CDD" id="cd00577">
    <property type="entry name" value="PCNA"/>
    <property type="match status" value="1"/>
</dbReference>
<evidence type="ECO:0000256" key="6">
    <source>
        <dbReference type="ARBA" id="ARBA00022763"/>
    </source>
</evidence>
<evidence type="ECO:0000256" key="3">
    <source>
        <dbReference type="ARBA" id="ARBA00008494"/>
    </source>
</evidence>
<keyword evidence="6" id="KW-0227">DNA damage</keyword>
<evidence type="ECO:0000256" key="5">
    <source>
        <dbReference type="ARBA" id="ARBA00022722"/>
    </source>
</evidence>
<comment type="similarity">
    <text evidence="3 11">Belongs to the rad9 family.</text>
</comment>
<dbReference type="Pfam" id="PF04139">
    <property type="entry name" value="Rad9"/>
    <property type="match status" value="1"/>
</dbReference>
<feature type="region of interest" description="Disordered" evidence="12">
    <location>
        <begin position="262"/>
        <end position="301"/>
    </location>
</feature>
<evidence type="ECO:0000256" key="4">
    <source>
        <dbReference type="ARBA" id="ARBA00022553"/>
    </source>
</evidence>
<sequence>MLTCRMSGPQVKVFGKAIQTLARVSDELWLDPSEKGLALRAVNSCQSTYGYVLFTPVFFQHYQWSASMTTNDSDSPQNLNCKLAIKSILPIFRCVTSLERNVEMCKIFTRPDKCRVVIQFFCKHGIKRTHNMRFQESQPLKIILENSTCTNTLVIQPRLLAEAILLLTSSQEEVTFAVTPMNFCLKSLYEESVDLTSSVYSEMFFGPEEFEFFQVGFDTEITFCFKELKPPNVIMGVPVVLSVNDMLLEANFILATLADHSSGASSPQSPCLSQVQERSDPTGSSAKAGEGRASQVPESISRTARKRLFPKDYVTKRASANRDNICEVPGSIVSTEEGPGCSQFRKFSSMFFGAVSSKQQESFNHPLDCLAVASDSEEDVSTT</sequence>
<dbReference type="Gene3D" id="3.70.10.10">
    <property type="match status" value="1"/>
</dbReference>
<evidence type="ECO:0000256" key="10">
    <source>
        <dbReference type="ARBA" id="ARBA00059283"/>
    </source>
</evidence>
<evidence type="ECO:0000256" key="1">
    <source>
        <dbReference type="ARBA" id="ARBA00000493"/>
    </source>
</evidence>
<keyword evidence="5" id="KW-0540">Nuclease</keyword>
<feature type="compositionally biased region" description="Polar residues" evidence="12">
    <location>
        <begin position="262"/>
        <end position="285"/>
    </location>
</feature>
<evidence type="ECO:0000256" key="7">
    <source>
        <dbReference type="ARBA" id="ARBA00022801"/>
    </source>
</evidence>
<dbReference type="GO" id="GO:0031573">
    <property type="term" value="P:mitotic intra-S DNA damage checkpoint signaling"/>
    <property type="evidence" value="ECO:0007669"/>
    <property type="project" value="TreeGrafter"/>
</dbReference>
<keyword evidence="9" id="KW-0539">Nucleus</keyword>
<dbReference type="GO" id="GO:0071479">
    <property type="term" value="P:cellular response to ionizing radiation"/>
    <property type="evidence" value="ECO:0007669"/>
    <property type="project" value="TreeGrafter"/>
</dbReference>
<dbReference type="SUPFAM" id="SSF55979">
    <property type="entry name" value="DNA clamp"/>
    <property type="match status" value="1"/>
</dbReference>
<dbReference type="Proteomes" id="UP000694385">
    <property type="component" value="Unassembled WGS sequence"/>
</dbReference>
<gene>
    <name evidence="13" type="primary">Rad9b</name>
</gene>
<dbReference type="InterPro" id="IPR026584">
    <property type="entry name" value="Rad9"/>
</dbReference>
<evidence type="ECO:0000313" key="13">
    <source>
        <dbReference type="Ensembl" id="ENSJJAP00000007150.1"/>
    </source>
</evidence>
<reference evidence="13" key="1">
    <citation type="submission" date="2025-08" db="UniProtKB">
        <authorList>
            <consortium name="Ensembl"/>
        </authorList>
    </citation>
    <scope>IDENTIFICATION</scope>
</reference>
<dbReference type="FunFam" id="3.70.10.10:FF:000005">
    <property type="entry name" value="Cell cycle checkpoint control protein"/>
    <property type="match status" value="1"/>
</dbReference>
<dbReference type="InterPro" id="IPR007268">
    <property type="entry name" value="Rad9/Ddc1"/>
</dbReference>
<dbReference type="GO" id="GO:0000076">
    <property type="term" value="P:DNA replication checkpoint signaling"/>
    <property type="evidence" value="ECO:0007669"/>
    <property type="project" value="TreeGrafter"/>
</dbReference>
<dbReference type="AlphaFoldDB" id="A0A8C5KCK6"/>
<comment type="catalytic activity">
    <reaction evidence="1">
        <text>Exonucleolytic cleavage in the 3'- to 5'-direction to yield nucleoside 5'-phosphates.</text>
        <dbReference type="EC" id="3.1.11.2"/>
    </reaction>
</comment>
<comment type="function">
    <text evidence="10">Component of the 9-1-1 cell-cycle checkpoint response complex that plays a major role in DNA repair. The 9-1-1 complex is recruited to DNA lesion upon damage by the RAD17-replication factor C (RFC) clamp loader complex. Acts then as a sliding clamp platform on DNA for several proteins involved in long-patch base excision repair (LP-BER). The 9-1-1 complex stimulates DNA polymerase beta (POLB) activity by increasing its affinity for the 3'-OH end of the primer-template and stabilizes POLB to those sites where LP-BER proceeds; endonuclease FEN1 cleavage activity on substrates with double, nick, or gap flaps of distinct sequences and lengths; and DNA ligase I (LIG1) on long-patch base excision repair substrates. The 9-1-1 complex is necessary for the recruitment of RHNO1 to sites of double-stranded breaks (DSB) occurring during the S phase. RAD9A possesses 3'-&gt;5' double stranded DNA exonuclease activity.</text>
</comment>
<dbReference type="GeneTree" id="ENSGT00390000005767"/>
<dbReference type="GO" id="GO:0030896">
    <property type="term" value="C:checkpoint clamp complex"/>
    <property type="evidence" value="ECO:0007669"/>
    <property type="project" value="UniProtKB-UniRule"/>
</dbReference>
<name>A0A8C5KCK6_JACJA</name>
<proteinExistence type="inferred from homology"/>
<evidence type="ECO:0000256" key="12">
    <source>
        <dbReference type="SAM" id="MobiDB-lite"/>
    </source>
</evidence>
<dbReference type="Ensembl" id="ENSJJAT00000013554.1">
    <property type="protein sequence ID" value="ENSJJAP00000007150.1"/>
    <property type="gene ID" value="ENSJJAG00000011599.1"/>
</dbReference>
<accession>A0A8C5KCK6</accession>
<dbReference type="GO" id="GO:0008311">
    <property type="term" value="F:double-stranded DNA 3'-5' DNA exonuclease activity"/>
    <property type="evidence" value="ECO:0007669"/>
    <property type="project" value="UniProtKB-EC"/>
</dbReference>
<organism evidence="13 14">
    <name type="scientific">Jaculus jaculus</name>
    <name type="common">Lesser Egyptian jerboa</name>
    <dbReference type="NCBI Taxonomy" id="51337"/>
    <lineage>
        <taxon>Eukaryota</taxon>
        <taxon>Metazoa</taxon>
        <taxon>Chordata</taxon>
        <taxon>Craniata</taxon>
        <taxon>Vertebrata</taxon>
        <taxon>Euteleostomi</taxon>
        <taxon>Mammalia</taxon>
        <taxon>Eutheria</taxon>
        <taxon>Euarchontoglires</taxon>
        <taxon>Glires</taxon>
        <taxon>Rodentia</taxon>
        <taxon>Myomorpha</taxon>
        <taxon>Dipodoidea</taxon>
        <taxon>Dipodidae</taxon>
        <taxon>Dipodinae</taxon>
        <taxon>Jaculus</taxon>
    </lineage>
</organism>